<keyword evidence="2" id="KW-1185">Reference proteome</keyword>
<feature type="non-terminal residue" evidence="1">
    <location>
        <position position="1"/>
    </location>
</feature>
<gene>
    <name evidence="1" type="ORF">BDA99DRAFT_487298</name>
</gene>
<proteinExistence type="predicted"/>
<accession>A0AAD5K186</accession>
<dbReference type="SUPFAM" id="SSF53822">
    <property type="entry name" value="Periplasmic binding protein-like I"/>
    <property type="match status" value="1"/>
</dbReference>
<reference evidence="1" key="2">
    <citation type="submission" date="2023-02" db="EMBL/GenBank/DDBJ databases">
        <authorList>
            <consortium name="DOE Joint Genome Institute"/>
            <person name="Mondo S.J."/>
            <person name="Chang Y."/>
            <person name="Wang Y."/>
            <person name="Ahrendt S."/>
            <person name="Andreopoulos W."/>
            <person name="Barry K."/>
            <person name="Beard J."/>
            <person name="Benny G.L."/>
            <person name="Blankenship S."/>
            <person name="Bonito G."/>
            <person name="Cuomo C."/>
            <person name="Desiro A."/>
            <person name="Gervers K.A."/>
            <person name="Hundley H."/>
            <person name="Kuo A."/>
            <person name="LaButti K."/>
            <person name="Lang B.F."/>
            <person name="Lipzen A."/>
            <person name="O'Donnell K."/>
            <person name="Pangilinan J."/>
            <person name="Reynolds N."/>
            <person name="Sandor L."/>
            <person name="Smith M.W."/>
            <person name="Tsang A."/>
            <person name="Grigoriev I.V."/>
            <person name="Stajich J.E."/>
            <person name="Spatafora J.W."/>
        </authorList>
    </citation>
    <scope>NUCLEOTIDE SEQUENCE</scope>
    <source>
        <strain evidence="1">RSA 2281</strain>
    </source>
</reference>
<feature type="non-terminal residue" evidence="1">
    <location>
        <position position="99"/>
    </location>
</feature>
<dbReference type="Gene3D" id="3.40.50.2300">
    <property type="match status" value="2"/>
</dbReference>
<dbReference type="InterPro" id="IPR028082">
    <property type="entry name" value="Peripla_BP_I"/>
</dbReference>
<dbReference type="EMBL" id="JAIXMP010000030">
    <property type="protein sequence ID" value="KAI9251353.1"/>
    <property type="molecule type" value="Genomic_DNA"/>
</dbReference>
<protein>
    <submittedName>
        <fullName evidence="1">Uncharacterized protein</fullName>
    </submittedName>
</protein>
<evidence type="ECO:0000313" key="2">
    <source>
        <dbReference type="Proteomes" id="UP001209540"/>
    </source>
</evidence>
<sequence>MAYSCLMTMAQGFSQTLHNNSAPNQTSVLYNLSTGNFGDTLVPTAFNTGWEGPDGPIVYNQDGDRTTGNFRVYNLQYGNDVQIGSIFAGKLNLTSPPIY</sequence>
<dbReference type="Proteomes" id="UP001209540">
    <property type="component" value="Unassembled WGS sequence"/>
</dbReference>
<reference evidence="1" key="1">
    <citation type="journal article" date="2022" name="IScience">
        <title>Evolution of zygomycete secretomes and the origins of terrestrial fungal ecologies.</title>
        <authorList>
            <person name="Chang Y."/>
            <person name="Wang Y."/>
            <person name="Mondo S."/>
            <person name="Ahrendt S."/>
            <person name="Andreopoulos W."/>
            <person name="Barry K."/>
            <person name="Beard J."/>
            <person name="Benny G.L."/>
            <person name="Blankenship S."/>
            <person name="Bonito G."/>
            <person name="Cuomo C."/>
            <person name="Desiro A."/>
            <person name="Gervers K.A."/>
            <person name="Hundley H."/>
            <person name="Kuo A."/>
            <person name="LaButti K."/>
            <person name="Lang B.F."/>
            <person name="Lipzen A."/>
            <person name="O'Donnell K."/>
            <person name="Pangilinan J."/>
            <person name="Reynolds N."/>
            <person name="Sandor L."/>
            <person name="Smith M.E."/>
            <person name="Tsang A."/>
            <person name="Grigoriev I.V."/>
            <person name="Stajich J.E."/>
            <person name="Spatafora J.W."/>
        </authorList>
    </citation>
    <scope>NUCLEOTIDE SEQUENCE</scope>
    <source>
        <strain evidence="1">RSA 2281</strain>
    </source>
</reference>
<organism evidence="1 2">
    <name type="scientific">Phascolomyces articulosus</name>
    <dbReference type="NCBI Taxonomy" id="60185"/>
    <lineage>
        <taxon>Eukaryota</taxon>
        <taxon>Fungi</taxon>
        <taxon>Fungi incertae sedis</taxon>
        <taxon>Mucoromycota</taxon>
        <taxon>Mucoromycotina</taxon>
        <taxon>Mucoromycetes</taxon>
        <taxon>Mucorales</taxon>
        <taxon>Lichtheimiaceae</taxon>
        <taxon>Phascolomyces</taxon>
    </lineage>
</organism>
<evidence type="ECO:0000313" key="1">
    <source>
        <dbReference type="EMBL" id="KAI9251353.1"/>
    </source>
</evidence>
<comment type="caution">
    <text evidence="1">The sequence shown here is derived from an EMBL/GenBank/DDBJ whole genome shotgun (WGS) entry which is preliminary data.</text>
</comment>
<name>A0AAD5K186_9FUNG</name>
<dbReference type="AlphaFoldDB" id="A0AAD5K186"/>